<name>A0A438FBX3_VITVI</name>
<accession>A0A438FBX3</accession>
<organism evidence="1 2">
    <name type="scientific">Vitis vinifera</name>
    <name type="common">Grape</name>
    <dbReference type="NCBI Taxonomy" id="29760"/>
    <lineage>
        <taxon>Eukaryota</taxon>
        <taxon>Viridiplantae</taxon>
        <taxon>Streptophyta</taxon>
        <taxon>Embryophyta</taxon>
        <taxon>Tracheophyta</taxon>
        <taxon>Spermatophyta</taxon>
        <taxon>Magnoliopsida</taxon>
        <taxon>eudicotyledons</taxon>
        <taxon>Gunneridae</taxon>
        <taxon>Pentapetalae</taxon>
        <taxon>rosids</taxon>
        <taxon>Vitales</taxon>
        <taxon>Vitaceae</taxon>
        <taxon>Viteae</taxon>
        <taxon>Vitis</taxon>
    </lineage>
</organism>
<reference evidence="1 2" key="1">
    <citation type="journal article" date="2018" name="PLoS Genet.">
        <title>Population sequencing reveals clonal diversity and ancestral inbreeding in the grapevine cultivar Chardonnay.</title>
        <authorList>
            <person name="Roach M.J."/>
            <person name="Johnson D.L."/>
            <person name="Bohlmann J."/>
            <person name="van Vuuren H.J."/>
            <person name="Jones S.J."/>
            <person name="Pretorius I.S."/>
            <person name="Schmidt S.A."/>
            <person name="Borneman A.R."/>
        </authorList>
    </citation>
    <scope>NUCLEOTIDE SEQUENCE [LARGE SCALE GENOMIC DNA]</scope>
    <source>
        <strain evidence="2">cv. Chardonnay</strain>
        <tissue evidence="1">Leaf</tissue>
    </source>
</reference>
<dbReference type="Proteomes" id="UP000288805">
    <property type="component" value="Unassembled WGS sequence"/>
</dbReference>
<proteinExistence type="predicted"/>
<comment type="caution">
    <text evidence="1">The sequence shown here is derived from an EMBL/GenBank/DDBJ whole genome shotgun (WGS) entry which is preliminary data.</text>
</comment>
<protein>
    <submittedName>
        <fullName evidence="1">Uncharacterized protein</fullName>
    </submittedName>
</protein>
<gene>
    <name evidence="1" type="ORF">CK203_078818</name>
</gene>
<dbReference type="AlphaFoldDB" id="A0A438FBX3"/>
<evidence type="ECO:0000313" key="1">
    <source>
        <dbReference type="EMBL" id="RVW57471.1"/>
    </source>
</evidence>
<evidence type="ECO:0000313" key="2">
    <source>
        <dbReference type="Proteomes" id="UP000288805"/>
    </source>
</evidence>
<sequence length="56" mass="6422">MMLASLEGIYPEIERQVEEPSGNEHGKQKLQKARALLEPIWINYTCESEGPSMMEE</sequence>
<dbReference type="OrthoDB" id="10062843at2759"/>
<dbReference type="EMBL" id="QGNW01001055">
    <property type="protein sequence ID" value="RVW57471.1"/>
    <property type="molecule type" value="Genomic_DNA"/>
</dbReference>